<dbReference type="EC" id="2.7.13.3" evidence="2"/>
<proteinExistence type="predicted"/>
<comment type="catalytic activity">
    <reaction evidence="1">
        <text>ATP + protein L-histidine = ADP + protein N-phospho-L-histidine.</text>
        <dbReference type="EC" id="2.7.13.3"/>
    </reaction>
</comment>
<feature type="domain" description="Histidine kinase" evidence="10">
    <location>
        <begin position="266"/>
        <end position="480"/>
    </location>
</feature>
<evidence type="ECO:0000256" key="7">
    <source>
        <dbReference type="ARBA" id="ARBA00022840"/>
    </source>
</evidence>
<comment type="caution">
    <text evidence="12">The sequence shown here is derived from an EMBL/GenBank/DDBJ whole genome shotgun (WGS) entry which is preliminary data.</text>
</comment>
<dbReference type="SMART" id="SM00387">
    <property type="entry name" value="HATPase_c"/>
    <property type="match status" value="1"/>
</dbReference>
<feature type="coiled-coil region" evidence="9">
    <location>
        <begin position="275"/>
        <end position="302"/>
    </location>
</feature>
<dbReference type="Pfam" id="PF13426">
    <property type="entry name" value="PAS_9"/>
    <property type="match status" value="1"/>
</dbReference>
<dbReference type="OrthoDB" id="236031at2"/>
<dbReference type="SUPFAM" id="SSF47384">
    <property type="entry name" value="Homodimeric domain of signal transducing histidine kinase"/>
    <property type="match status" value="1"/>
</dbReference>
<dbReference type="Pfam" id="PF02518">
    <property type="entry name" value="HATPase_c"/>
    <property type="match status" value="1"/>
</dbReference>
<dbReference type="Pfam" id="PF13188">
    <property type="entry name" value="PAS_8"/>
    <property type="match status" value="1"/>
</dbReference>
<evidence type="ECO:0000259" key="11">
    <source>
        <dbReference type="PROSITE" id="PS50112"/>
    </source>
</evidence>
<dbReference type="GO" id="GO:0000155">
    <property type="term" value="F:phosphorelay sensor kinase activity"/>
    <property type="evidence" value="ECO:0007669"/>
    <property type="project" value="InterPro"/>
</dbReference>
<evidence type="ECO:0000256" key="9">
    <source>
        <dbReference type="SAM" id="Coils"/>
    </source>
</evidence>
<keyword evidence="5" id="KW-0547">Nucleotide-binding</keyword>
<dbReference type="InterPro" id="IPR000014">
    <property type="entry name" value="PAS"/>
</dbReference>
<dbReference type="RefSeq" id="WP_146600232.1">
    <property type="nucleotide sequence ID" value="NZ_SJPY01000004.1"/>
</dbReference>
<dbReference type="Gene3D" id="1.10.287.130">
    <property type="match status" value="1"/>
</dbReference>
<accession>A0A5C6DYV1</accession>
<dbReference type="AlphaFoldDB" id="A0A5C6DYV1"/>
<sequence length="480" mass="53654">MSFPKELCRNKDLLQLIVDASPAGLIIAGSQGDIQFVNPAASRMFGYESDELVGHPIECLLPNDYRTQHAQHVQDFLSHPKTRTMGSGHDLFGCRKDGSVFPADISLHPIHLDGKRFVLANVIDVTERRKQLTKSENRIRFLVENLPVGAVYLDHESLYFNPAVEALIGYKSHEIRSVQEWFDVLCCGNQAEAMAEYKAAKEEGFHKEWVQSIACKNTIRRELRIAGHQYDCHEVWLVADITELHDAQAKLVQAERLAAIGQMVTGLAHESRNALQRARGCLDLLELDLENKEEQLDLIVRIRRSLGDLQQNYEEVRQYAAPIILRRDVCHLSNLIELSFDNLLCEFATGKHRLIFEQRDEQDIVCDAHRMTHVFRNVIENAMAAKPSGVTIRVSITDATASDSKDSTPTMRRIEMSDDGAGMSGATLSKAFEPFFTTKQAGTGLGLAICQRILDAHGGTISIESFPSTGTTLVMALPMT</sequence>
<evidence type="ECO:0000259" key="10">
    <source>
        <dbReference type="PROSITE" id="PS50109"/>
    </source>
</evidence>
<dbReference type="InterPro" id="IPR004358">
    <property type="entry name" value="Sig_transdc_His_kin-like_C"/>
</dbReference>
<dbReference type="SUPFAM" id="SSF55785">
    <property type="entry name" value="PYP-like sensor domain (PAS domain)"/>
    <property type="match status" value="2"/>
</dbReference>
<dbReference type="InterPro" id="IPR036890">
    <property type="entry name" value="HATPase_C_sf"/>
</dbReference>
<dbReference type="PANTHER" id="PTHR43065:SF10">
    <property type="entry name" value="PEROXIDE STRESS-ACTIVATED HISTIDINE KINASE MAK3"/>
    <property type="match status" value="1"/>
</dbReference>
<gene>
    <name evidence="12" type="primary">kinA</name>
    <name evidence="12" type="ORF">Q31b_28580</name>
</gene>
<dbReference type="Proteomes" id="UP000315471">
    <property type="component" value="Unassembled WGS sequence"/>
</dbReference>
<reference evidence="12 13" key="1">
    <citation type="submission" date="2019-02" db="EMBL/GenBank/DDBJ databases">
        <title>Deep-cultivation of Planctomycetes and their phenomic and genomic characterization uncovers novel biology.</title>
        <authorList>
            <person name="Wiegand S."/>
            <person name="Jogler M."/>
            <person name="Boedeker C."/>
            <person name="Pinto D."/>
            <person name="Vollmers J."/>
            <person name="Rivas-Marin E."/>
            <person name="Kohn T."/>
            <person name="Peeters S.H."/>
            <person name="Heuer A."/>
            <person name="Rast P."/>
            <person name="Oberbeckmann S."/>
            <person name="Bunk B."/>
            <person name="Jeske O."/>
            <person name="Meyerdierks A."/>
            <person name="Storesund J.E."/>
            <person name="Kallscheuer N."/>
            <person name="Luecker S."/>
            <person name="Lage O.M."/>
            <person name="Pohl T."/>
            <person name="Merkel B.J."/>
            <person name="Hornburger P."/>
            <person name="Mueller R.-W."/>
            <person name="Bruemmer F."/>
            <person name="Labrenz M."/>
            <person name="Spormann A.M."/>
            <person name="Op Den Camp H."/>
            <person name="Overmann J."/>
            <person name="Amann R."/>
            <person name="Jetten M.S.M."/>
            <person name="Mascher T."/>
            <person name="Medema M.H."/>
            <person name="Devos D.P."/>
            <person name="Kaster A.-K."/>
            <person name="Ovreas L."/>
            <person name="Rohde M."/>
            <person name="Galperin M.Y."/>
            <person name="Jogler C."/>
        </authorList>
    </citation>
    <scope>NUCLEOTIDE SEQUENCE [LARGE SCALE GENOMIC DNA]</scope>
    <source>
        <strain evidence="12 13">Q31b</strain>
    </source>
</reference>
<dbReference type="SUPFAM" id="SSF55874">
    <property type="entry name" value="ATPase domain of HSP90 chaperone/DNA topoisomerase II/histidine kinase"/>
    <property type="match status" value="1"/>
</dbReference>
<evidence type="ECO:0000256" key="4">
    <source>
        <dbReference type="ARBA" id="ARBA00022679"/>
    </source>
</evidence>
<keyword evidence="6 12" id="KW-0418">Kinase</keyword>
<dbReference type="Gene3D" id="3.30.565.10">
    <property type="entry name" value="Histidine kinase-like ATPase, C-terminal domain"/>
    <property type="match status" value="1"/>
</dbReference>
<evidence type="ECO:0000256" key="5">
    <source>
        <dbReference type="ARBA" id="ARBA00022741"/>
    </source>
</evidence>
<dbReference type="EMBL" id="SJPY01000004">
    <property type="protein sequence ID" value="TWU41414.1"/>
    <property type="molecule type" value="Genomic_DNA"/>
</dbReference>
<evidence type="ECO:0000256" key="1">
    <source>
        <dbReference type="ARBA" id="ARBA00000085"/>
    </source>
</evidence>
<evidence type="ECO:0000256" key="8">
    <source>
        <dbReference type="ARBA" id="ARBA00023012"/>
    </source>
</evidence>
<dbReference type="GO" id="GO:0005524">
    <property type="term" value="F:ATP binding"/>
    <property type="evidence" value="ECO:0007669"/>
    <property type="project" value="UniProtKB-KW"/>
</dbReference>
<dbReference type="InterPro" id="IPR003594">
    <property type="entry name" value="HATPase_dom"/>
</dbReference>
<dbReference type="PRINTS" id="PR00344">
    <property type="entry name" value="BCTRLSENSOR"/>
</dbReference>
<dbReference type="PROSITE" id="PS50112">
    <property type="entry name" value="PAS"/>
    <property type="match status" value="1"/>
</dbReference>
<dbReference type="NCBIfam" id="TIGR00229">
    <property type="entry name" value="sensory_box"/>
    <property type="match status" value="1"/>
</dbReference>
<dbReference type="CDD" id="cd00130">
    <property type="entry name" value="PAS"/>
    <property type="match status" value="1"/>
</dbReference>
<dbReference type="InterPro" id="IPR003661">
    <property type="entry name" value="HisK_dim/P_dom"/>
</dbReference>
<dbReference type="Gene3D" id="3.30.450.20">
    <property type="entry name" value="PAS domain"/>
    <property type="match status" value="2"/>
</dbReference>
<keyword evidence="9" id="KW-0175">Coiled coil</keyword>
<name>A0A5C6DYV1_9BACT</name>
<evidence type="ECO:0000313" key="13">
    <source>
        <dbReference type="Proteomes" id="UP000315471"/>
    </source>
</evidence>
<evidence type="ECO:0000256" key="6">
    <source>
        <dbReference type="ARBA" id="ARBA00022777"/>
    </source>
</evidence>
<keyword evidence="7" id="KW-0067">ATP-binding</keyword>
<evidence type="ECO:0000256" key="3">
    <source>
        <dbReference type="ARBA" id="ARBA00022553"/>
    </source>
</evidence>
<dbReference type="InterPro" id="IPR005467">
    <property type="entry name" value="His_kinase_dom"/>
</dbReference>
<dbReference type="PANTHER" id="PTHR43065">
    <property type="entry name" value="SENSOR HISTIDINE KINASE"/>
    <property type="match status" value="1"/>
</dbReference>
<protein>
    <recommendedName>
        <fullName evidence="2">histidine kinase</fullName>
        <ecNumber evidence="2">2.7.13.3</ecNumber>
    </recommendedName>
</protein>
<feature type="domain" description="PAS" evidence="11">
    <location>
        <begin position="10"/>
        <end position="80"/>
    </location>
</feature>
<dbReference type="PROSITE" id="PS50109">
    <property type="entry name" value="HIS_KIN"/>
    <property type="match status" value="1"/>
</dbReference>
<keyword evidence="3" id="KW-0597">Phosphoprotein</keyword>
<keyword evidence="8" id="KW-0902">Two-component regulatory system</keyword>
<keyword evidence="13" id="KW-1185">Reference proteome</keyword>
<keyword evidence="4 12" id="KW-0808">Transferase</keyword>
<evidence type="ECO:0000256" key="2">
    <source>
        <dbReference type="ARBA" id="ARBA00012438"/>
    </source>
</evidence>
<dbReference type="InterPro" id="IPR036097">
    <property type="entry name" value="HisK_dim/P_sf"/>
</dbReference>
<organism evidence="12 13">
    <name type="scientific">Novipirellula aureliae</name>
    <dbReference type="NCBI Taxonomy" id="2527966"/>
    <lineage>
        <taxon>Bacteria</taxon>
        <taxon>Pseudomonadati</taxon>
        <taxon>Planctomycetota</taxon>
        <taxon>Planctomycetia</taxon>
        <taxon>Pirellulales</taxon>
        <taxon>Pirellulaceae</taxon>
        <taxon>Novipirellula</taxon>
    </lineage>
</organism>
<evidence type="ECO:0000313" key="12">
    <source>
        <dbReference type="EMBL" id="TWU41414.1"/>
    </source>
</evidence>
<dbReference type="InterPro" id="IPR035965">
    <property type="entry name" value="PAS-like_dom_sf"/>
</dbReference>
<dbReference type="SMART" id="SM00091">
    <property type="entry name" value="PAS"/>
    <property type="match status" value="2"/>
</dbReference>
<dbReference type="CDD" id="cd00075">
    <property type="entry name" value="HATPase"/>
    <property type="match status" value="1"/>
</dbReference>
<dbReference type="CDD" id="cd00082">
    <property type="entry name" value="HisKA"/>
    <property type="match status" value="1"/>
</dbReference>